<organism evidence="3 4">
    <name type="scientific">Helianthus annuus</name>
    <name type="common">Common sunflower</name>
    <dbReference type="NCBI Taxonomy" id="4232"/>
    <lineage>
        <taxon>Eukaryota</taxon>
        <taxon>Viridiplantae</taxon>
        <taxon>Streptophyta</taxon>
        <taxon>Embryophyta</taxon>
        <taxon>Tracheophyta</taxon>
        <taxon>Spermatophyta</taxon>
        <taxon>Magnoliopsida</taxon>
        <taxon>eudicotyledons</taxon>
        <taxon>Gunneridae</taxon>
        <taxon>Pentapetalae</taxon>
        <taxon>asterids</taxon>
        <taxon>campanulids</taxon>
        <taxon>Asterales</taxon>
        <taxon>Asteraceae</taxon>
        <taxon>Asteroideae</taxon>
        <taxon>Heliantheae alliance</taxon>
        <taxon>Heliantheae</taxon>
        <taxon>Helianthus</taxon>
    </lineage>
</organism>
<keyword evidence="1" id="KW-0175">Coiled coil</keyword>
<dbReference type="EMBL" id="MNCJ02000331">
    <property type="protein sequence ID" value="KAF5758967.1"/>
    <property type="molecule type" value="Genomic_DNA"/>
</dbReference>
<keyword evidence="2" id="KW-0732">Signal</keyword>
<feature type="coiled-coil region" evidence="1">
    <location>
        <begin position="81"/>
        <end position="133"/>
    </location>
</feature>
<protein>
    <submittedName>
        <fullName evidence="3">Uncharacterized protein</fullName>
    </submittedName>
</protein>
<evidence type="ECO:0000256" key="1">
    <source>
        <dbReference type="SAM" id="Coils"/>
    </source>
</evidence>
<evidence type="ECO:0000313" key="4">
    <source>
        <dbReference type="Proteomes" id="UP000215914"/>
    </source>
</evidence>
<evidence type="ECO:0000313" key="3">
    <source>
        <dbReference type="EMBL" id="KAF5758967.1"/>
    </source>
</evidence>
<reference evidence="3" key="2">
    <citation type="submission" date="2020-06" db="EMBL/GenBank/DDBJ databases">
        <title>Helianthus annuus Genome sequencing and assembly Release 2.</title>
        <authorList>
            <person name="Gouzy J."/>
            <person name="Langlade N."/>
            <person name="Munos S."/>
        </authorList>
    </citation>
    <scope>NUCLEOTIDE SEQUENCE</scope>
    <source>
        <tissue evidence="3">Leaves</tissue>
    </source>
</reference>
<comment type="caution">
    <text evidence="3">The sequence shown here is derived from an EMBL/GenBank/DDBJ whole genome shotgun (WGS) entry which is preliminary data.</text>
</comment>
<evidence type="ECO:0000256" key="2">
    <source>
        <dbReference type="SAM" id="SignalP"/>
    </source>
</evidence>
<sequence length="139" mass="16053">MIISILVLTFFSTTQEIVREWQSMGKDTLEFEAAKKEFVAEREAFNAEKKGLFWRVADSEEKLAKEKQLNANRQKDWEVACERSNRDLKSARDEVVRLKAERAKDSQEYERAAAAHKEKEAESQARIAALEKTVEEQAS</sequence>
<accession>A0A9K3GWW1</accession>
<dbReference type="AlphaFoldDB" id="A0A9K3GWW1"/>
<reference evidence="3" key="1">
    <citation type="journal article" date="2017" name="Nature">
        <title>The sunflower genome provides insights into oil metabolism, flowering and Asterid evolution.</title>
        <authorList>
            <person name="Badouin H."/>
            <person name="Gouzy J."/>
            <person name="Grassa C.J."/>
            <person name="Murat F."/>
            <person name="Staton S.E."/>
            <person name="Cottret L."/>
            <person name="Lelandais-Briere C."/>
            <person name="Owens G.L."/>
            <person name="Carrere S."/>
            <person name="Mayjonade B."/>
            <person name="Legrand L."/>
            <person name="Gill N."/>
            <person name="Kane N.C."/>
            <person name="Bowers J.E."/>
            <person name="Hubner S."/>
            <person name="Bellec A."/>
            <person name="Berard A."/>
            <person name="Berges H."/>
            <person name="Blanchet N."/>
            <person name="Boniface M.C."/>
            <person name="Brunel D."/>
            <person name="Catrice O."/>
            <person name="Chaidir N."/>
            <person name="Claudel C."/>
            <person name="Donnadieu C."/>
            <person name="Faraut T."/>
            <person name="Fievet G."/>
            <person name="Helmstetter N."/>
            <person name="King M."/>
            <person name="Knapp S.J."/>
            <person name="Lai Z."/>
            <person name="Le Paslier M.C."/>
            <person name="Lippi Y."/>
            <person name="Lorenzon L."/>
            <person name="Mandel J.R."/>
            <person name="Marage G."/>
            <person name="Marchand G."/>
            <person name="Marquand E."/>
            <person name="Bret-Mestries E."/>
            <person name="Morien E."/>
            <person name="Nambeesan S."/>
            <person name="Nguyen T."/>
            <person name="Pegot-Espagnet P."/>
            <person name="Pouilly N."/>
            <person name="Raftis F."/>
            <person name="Sallet E."/>
            <person name="Schiex T."/>
            <person name="Thomas J."/>
            <person name="Vandecasteele C."/>
            <person name="Vares D."/>
            <person name="Vear F."/>
            <person name="Vautrin S."/>
            <person name="Crespi M."/>
            <person name="Mangin B."/>
            <person name="Burke J.M."/>
            <person name="Salse J."/>
            <person name="Munos S."/>
            <person name="Vincourt P."/>
            <person name="Rieseberg L.H."/>
            <person name="Langlade N.B."/>
        </authorList>
    </citation>
    <scope>NUCLEOTIDE SEQUENCE</scope>
    <source>
        <tissue evidence="3">Leaves</tissue>
    </source>
</reference>
<proteinExistence type="predicted"/>
<feature type="signal peptide" evidence="2">
    <location>
        <begin position="1"/>
        <end position="16"/>
    </location>
</feature>
<keyword evidence="4" id="KW-1185">Reference proteome</keyword>
<feature type="chain" id="PRO_5039922750" evidence="2">
    <location>
        <begin position="17"/>
        <end position="139"/>
    </location>
</feature>
<dbReference type="Gramene" id="mRNA:HanXRQr2_Chr16g0735521">
    <property type="protein sequence ID" value="CDS:HanXRQr2_Chr16g0735521.1"/>
    <property type="gene ID" value="HanXRQr2_Chr16g0735521"/>
</dbReference>
<name>A0A9K3GWW1_HELAN</name>
<dbReference type="Proteomes" id="UP000215914">
    <property type="component" value="Unassembled WGS sequence"/>
</dbReference>
<gene>
    <name evidence="3" type="ORF">HanXRQr2_Chr16g0735521</name>
</gene>